<name>A0A9W8YTD3_9PEZI</name>
<comment type="caution">
    <text evidence="2">The sequence shown here is derived from an EMBL/GenBank/DDBJ whole genome shotgun (WGS) entry which is preliminary data.</text>
</comment>
<dbReference type="AlphaFoldDB" id="A0A9W8YTD3"/>
<feature type="compositionally biased region" description="Basic and acidic residues" evidence="1">
    <location>
        <begin position="348"/>
        <end position="357"/>
    </location>
</feature>
<gene>
    <name evidence="2" type="ORF">N0V93_005733</name>
</gene>
<protein>
    <submittedName>
        <fullName evidence="2">Uncharacterized protein</fullName>
    </submittedName>
</protein>
<feature type="compositionally biased region" description="Basic and acidic residues" evidence="1">
    <location>
        <begin position="544"/>
        <end position="567"/>
    </location>
</feature>
<organism evidence="2 3">
    <name type="scientific">Gnomoniopsis smithogilvyi</name>
    <dbReference type="NCBI Taxonomy" id="1191159"/>
    <lineage>
        <taxon>Eukaryota</taxon>
        <taxon>Fungi</taxon>
        <taxon>Dikarya</taxon>
        <taxon>Ascomycota</taxon>
        <taxon>Pezizomycotina</taxon>
        <taxon>Sordariomycetes</taxon>
        <taxon>Sordariomycetidae</taxon>
        <taxon>Diaporthales</taxon>
        <taxon>Gnomoniaceae</taxon>
        <taxon>Gnomoniopsis</taxon>
    </lineage>
</organism>
<evidence type="ECO:0000256" key="1">
    <source>
        <dbReference type="SAM" id="MobiDB-lite"/>
    </source>
</evidence>
<evidence type="ECO:0000313" key="3">
    <source>
        <dbReference type="Proteomes" id="UP001140453"/>
    </source>
</evidence>
<evidence type="ECO:0000313" key="2">
    <source>
        <dbReference type="EMBL" id="KAJ4392111.1"/>
    </source>
</evidence>
<dbReference type="EMBL" id="JAPEVB010000003">
    <property type="protein sequence ID" value="KAJ4392111.1"/>
    <property type="molecule type" value="Genomic_DNA"/>
</dbReference>
<feature type="region of interest" description="Disordered" evidence="1">
    <location>
        <begin position="318"/>
        <end position="357"/>
    </location>
</feature>
<keyword evidence="3" id="KW-1185">Reference proteome</keyword>
<feature type="compositionally biased region" description="Acidic residues" evidence="1">
    <location>
        <begin position="327"/>
        <end position="339"/>
    </location>
</feature>
<feature type="region of interest" description="Disordered" evidence="1">
    <location>
        <begin position="544"/>
        <end position="568"/>
    </location>
</feature>
<dbReference type="Proteomes" id="UP001140453">
    <property type="component" value="Unassembled WGS sequence"/>
</dbReference>
<proteinExistence type="predicted"/>
<accession>A0A9W8YTD3</accession>
<sequence>MAASSSLSSLSRTPTPYSRYYTADESASIHADLEDVTDISSPGEAADQDYGLKAPYRDARALPDELKHRCQIHIEEQTYVAALNLLNTLLCDGISHADASTKPGSIPPPAQLSVLATLAIHPKHTSKITNLDPHDVASLSLSYLRNVLAMVGPVNARLRDAFLFRTEGTRRRRSSNDFHRSGFESDEEQIRGKMAGGGSVWARGQDFWKVLGWAFNCSALYPHRWRWWKPWLEYVVDVLEADYEERKRLDEESAGKNQHCEYALLQESLLVAYIMPKTSRSSPVKPIMSALFADGGSSSTSIYKEVFKNETKIASKTTKKRKRGLDLDNDNFGDYDDDSSTGGSEPPTPEHQRTSARKVDDFVPWASSSLTETVPLRLRLFALVRNVSKTFERKRTALTRLQLSRAVDDVPDKCGIKVSELYEKFVDKIAYLPLTVFSRFIASLHNHLDVVSVVAILQVLMPYLLLPAAPDPRNVDPEATKHDSVSPLILEKCYLPFAYKAAENNAKLSIVNETLFRVLWTEGKGCLKWTPSLQAAVEKGVKARLDKSAPRKNSRKDDGENTARDMLRSSGNRLLAIADLLKLQESERKSETT</sequence>
<dbReference type="OrthoDB" id="5411773at2759"/>
<reference evidence="2" key="1">
    <citation type="submission" date="2022-10" db="EMBL/GenBank/DDBJ databases">
        <title>Tapping the CABI collections for fungal endophytes: first genome assemblies for Collariella, Neodidymelliopsis, Ascochyta clinopodiicola, Didymella pomorum, Didymosphaeria variabile, Neocosmospora piperis and Neocucurbitaria cava.</title>
        <authorList>
            <person name="Hill R."/>
        </authorList>
    </citation>
    <scope>NUCLEOTIDE SEQUENCE</scope>
    <source>
        <strain evidence="2">IMI 355082</strain>
    </source>
</reference>